<proteinExistence type="predicted"/>
<dbReference type="AlphaFoldDB" id="A0A0S7WUA6"/>
<protein>
    <submittedName>
        <fullName evidence="2">Uncharacterized protein</fullName>
    </submittedName>
</protein>
<comment type="caution">
    <text evidence="2">The sequence shown here is derived from an EMBL/GenBank/DDBJ whole genome shotgun (WGS) entry which is preliminary data.</text>
</comment>
<feature type="compositionally biased region" description="Basic and acidic residues" evidence="1">
    <location>
        <begin position="1"/>
        <end position="10"/>
    </location>
</feature>
<dbReference type="EMBL" id="LIZS01000016">
    <property type="protein sequence ID" value="KPJ53583.1"/>
    <property type="molecule type" value="Genomic_DNA"/>
</dbReference>
<reference evidence="2 3" key="1">
    <citation type="journal article" date="2015" name="Microbiome">
        <title>Genomic resolution of linkages in carbon, nitrogen, and sulfur cycling among widespread estuary sediment bacteria.</title>
        <authorList>
            <person name="Baker B.J."/>
            <person name="Lazar C.S."/>
            <person name="Teske A.P."/>
            <person name="Dick G.J."/>
        </authorList>
    </citation>
    <scope>NUCLEOTIDE SEQUENCE [LARGE SCALE GENOMIC DNA]</scope>
    <source>
        <strain evidence="2">DG_24</strain>
    </source>
</reference>
<dbReference type="Proteomes" id="UP000052008">
    <property type="component" value="Unassembled WGS sequence"/>
</dbReference>
<evidence type="ECO:0000313" key="3">
    <source>
        <dbReference type="Proteomes" id="UP000052008"/>
    </source>
</evidence>
<accession>A0A0S7WUA6</accession>
<sequence length="71" mass="8035">MPGAREKVDIRPAPFYRQDEIGEAVEPEQQDETGDGEDGRRFIRAFKNAGCEYLRICSELTCRIGPSRCSL</sequence>
<feature type="compositionally biased region" description="Acidic residues" evidence="1">
    <location>
        <begin position="21"/>
        <end position="36"/>
    </location>
</feature>
<gene>
    <name evidence="2" type="ORF">AMJ39_04230</name>
</gene>
<name>A0A0S7WUA6_UNCT6</name>
<feature type="region of interest" description="Disordered" evidence="1">
    <location>
        <begin position="1"/>
        <end position="39"/>
    </location>
</feature>
<organism evidence="2 3">
    <name type="scientific">candidate division TA06 bacterium DG_24</name>
    <dbReference type="NCBI Taxonomy" id="1703770"/>
    <lineage>
        <taxon>Bacteria</taxon>
        <taxon>Bacteria division TA06</taxon>
    </lineage>
</organism>
<evidence type="ECO:0000256" key="1">
    <source>
        <dbReference type="SAM" id="MobiDB-lite"/>
    </source>
</evidence>
<evidence type="ECO:0000313" key="2">
    <source>
        <dbReference type="EMBL" id="KPJ53583.1"/>
    </source>
</evidence>